<comment type="catalytic activity">
    <reaction evidence="1">
        <text>ATP + protein L-histidine = ADP + protein N-phospho-L-histidine.</text>
        <dbReference type="EC" id="2.7.13.3"/>
    </reaction>
</comment>
<evidence type="ECO:0000256" key="6">
    <source>
        <dbReference type="ARBA" id="ARBA00022777"/>
    </source>
</evidence>
<dbReference type="InterPro" id="IPR005467">
    <property type="entry name" value="His_kinase_dom"/>
</dbReference>
<dbReference type="CDD" id="cd00082">
    <property type="entry name" value="HisKA"/>
    <property type="match status" value="1"/>
</dbReference>
<dbReference type="Pfam" id="PF01590">
    <property type="entry name" value="GAF"/>
    <property type="match status" value="1"/>
</dbReference>
<dbReference type="SMART" id="SM00065">
    <property type="entry name" value="GAF"/>
    <property type="match status" value="1"/>
</dbReference>
<comment type="subcellular location">
    <subcellularLocation>
        <location evidence="2">Cell membrane</location>
    </subcellularLocation>
</comment>
<dbReference type="AlphaFoldDB" id="A0A916UE32"/>
<organism evidence="10 11">
    <name type="scientific">Hoyosella rhizosphaerae</name>
    <dbReference type="NCBI Taxonomy" id="1755582"/>
    <lineage>
        <taxon>Bacteria</taxon>
        <taxon>Bacillati</taxon>
        <taxon>Actinomycetota</taxon>
        <taxon>Actinomycetes</taxon>
        <taxon>Mycobacteriales</taxon>
        <taxon>Hoyosellaceae</taxon>
        <taxon>Hoyosella</taxon>
    </lineage>
</organism>
<dbReference type="InterPro" id="IPR000014">
    <property type="entry name" value="PAS"/>
</dbReference>
<dbReference type="PRINTS" id="PR00344">
    <property type="entry name" value="BCTRLSENSOR"/>
</dbReference>
<dbReference type="EC" id="2.7.13.3" evidence="3"/>
<keyword evidence="7" id="KW-0902">Two-component regulatory system</keyword>
<gene>
    <name evidence="10" type="ORF">GCM10011410_20370</name>
</gene>
<dbReference type="GO" id="GO:0005886">
    <property type="term" value="C:plasma membrane"/>
    <property type="evidence" value="ECO:0007669"/>
    <property type="project" value="UniProtKB-SubCell"/>
</dbReference>
<dbReference type="GO" id="GO:0000155">
    <property type="term" value="F:phosphorelay sensor kinase activity"/>
    <property type="evidence" value="ECO:0007669"/>
    <property type="project" value="InterPro"/>
</dbReference>
<protein>
    <recommendedName>
        <fullName evidence="3">histidine kinase</fullName>
        <ecNumber evidence="3">2.7.13.3</ecNumber>
    </recommendedName>
</protein>
<evidence type="ECO:0000256" key="5">
    <source>
        <dbReference type="ARBA" id="ARBA00022679"/>
    </source>
</evidence>
<dbReference type="SUPFAM" id="SSF55874">
    <property type="entry name" value="ATPase domain of HSP90 chaperone/DNA topoisomerase II/histidine kinase"/>
    <property type="match status" value="1"/>
</dbReference>
<dbReference type="InterPro" id="IPR004358">
    <property type="entry name" value="Sig_transdc_His_kin-like_C"/>
</dbReference>
<feature type="domain" description="PAS" evidence="9">
    <location>
        <begin position="171"/>
        <end position="207"/>
    </location>
</feature>
<dbReference type="SUPFAM" id="SSF55781">
    <property type="entry name" value="GAF domain-like"/>
    <property type="match status" value="1"/>
</dbReference>
<evidence type="ECO:0000313" key="11">
    <source>
        <dbReference type="Proteomes" id="UP000641514"/>
    </source>
</evidence>
<reference evidence="10" key="2">
    <citation type="submission" date="2020-09" db="EMBL/GenBank/DDBJ databases">
        <authorList>
            <person name="Sun Q."/>
            <person name="Zhou Y."/>
        </authorList>
    </citation>
    <scope>NUCLEOTIDE SEQUENCE</scope>
    <source>
        <strain evidence="10">CGMCC 1.15478</strain>
    </source>
</reference>
<dbReference type="InterPro" id="IPR036890">
    <property type="entry name" value="HATPase_C_sf"/>
</dbReference>
<dbReference type="PROSITE" id="PS50112">
    <property type="entry name" value="PAS"/>
    <property type="match status" value="1"/>
</dbReference>
<reference evidence="10" key="1">
    <citation type="journal article" date="2014" name="Int. J. Syst. Evol. Microbiol.">
        <title>Complete genome sequence of Corynebacterium casei LMG S-19264T (=DSM 44701T), isolated from a smear-ripened cheese.</title>
        <authorList>
            <consortium name="US DOE Joint Genome Institute (JGI-PGF)"/>
            <person name="Walter F."/>
            <person name="Albersmeier A."/>
            <person name="Kalinowski J."/>
            <person name="Ruckert C."/>
        </authorList>
    </citation>
    <scope>NUCLEOTIDE SEQUENCE</scope>
    <source>
        <strain evidence="10">CGMCC 1.15478</strain>
    </source>
</reference>
<evidence type="ECO:0000256" key="7">
    <source>
        <dbReference type="ARBA" id="ARBA00023012"/>
    </source>
</evidence>
<evidence type="ECO:0000256" key="3">
    <source>
        <dbReference type="ARBA" id="ARBA00012438"/>
    </source>
</evidence>
<dbReference type="PANTHER" id="PTHR43711">
    <property type="entry name" value="TWO-COMPONENT HISTIDINE KINASE"/>
    <property type="match status" value="1"/>
</dbReference>
<dbReference type="InterPro" id="IPR036097">
    <property type="entry name" value="HisK_dim/P_sf"/>
</dbReference>
<dbReference type="RefSeq" id="WP_188674026.1">
    <property type="nucleotide sequence ID" value="NZ_BMJH01000002.1"/>
</dbReference>
<dbReference type="PROSITE" id="PS50109">
    <property type="entry name" value="HIS_KIN"/>
    <property type="match status" value="1"/>
</dbReference>
<proteinExistence type="predicted"/>
<dbReference type="Pfam" id="PF00512">
    <property type="entry name" value="HisKA"/>
    <property type="match status" value="1"/>
</dbReference>
<evidence type="ECO:0000313" key="10">
    <source>
        <dbReference type="EMBL" id="GGC67596.1"/>
    </source>
</evidence>
<feature type="domain" description="Histidine kinase" evidence="8">
    <location>
        <begin position="317"/>
        <end position="531"/>
    </location>
</feature>
<evidence type="ECO:0000256" key="1">
    <source>
        <dbReference type="ARBA" id="ARBA00000085"/>
    </source>
</evidence>
<evidence type="ECO:0000256" key="2">
    <source>
        <dbReference type="ARBA" id="ARBA00004236"/>
    </source>
</evidence>
<dbReference type="FunFam" id="3.30.565.10:FF:000006">
    <property type="entry name" value="Sensor histidine kinase WalK"/>
    <property type="match status" value="1"/>
</dbReference>
<evidence type="ECO:0000256" key="4">
    <source>
        <dbReference type="ARBA" id="ARBA00022553"/>
    </source>
</evidence>
<dbReference type="Pfam" id="PF02518">
    <property type="entry name" value="HATPase_c"/>
    <property type="match status" value="1"/>
</dbReference>
<keyword evidence="11" id="KW-1185">Reference proteome</keyword>
<dbReference type="InterPro" id="IPR003661">
    <property type="entry name" value="HisK_dim/P_dom"/>
</dbReference>
<dbReference type="Gene3D" id="3.30.450.40">
    <property type="match status" value="1"/>
</dbReference>
<dbReference type="SMART" id="SM00387">
    <property type="entry name" value="HATPase_c"/>
    <property type="match status" value="1"/>
</dbReference>
<dbReference type="SUPFAM" id="SSF47384">
    <property type="entry name" value="Homodimeric domain of signal transducing histidine kinase"/>
    <property type="match status" value="1"/>
</dbReference>
<comment type="caution">
    <text evidence="10">The sequence shown here is derived from an EMBL/GenBank/DDBJ whole genome shotgun (WGS) entry which is preliminary data.</text>
</comment>
<dbReference type="Gene3D" id="3.30.450.20">
    <property type="entry name" value="PAS domain"/>
    <property type="match status" value="1"/>
</dbReference>
<dbReference type="InterPro" id="IPR050736">
    <property type="entry name" value="Sensor_HK_Regulatory"/>
</dbReference>
<dbReference type="SUPFAM" id="SSF55785">
    <property type="entry name" value="PYP-like sensor domain (PAS domain)"/>
    <property type="match status" value="1"/>
</dbReference>
<keyword evidence="6" id="KW-0418">Kinase</keyword>
<keyword evidence="5" id="KW-0808">Transferase</keyword>
<evidence type="ECO:0000259" key="8">
    <source>
        <dbReference type="PROSITE" id="PS50109"/>
    </source>
</evidence>
<name>A0A916UE32_9ACTN</name>
<dbReference type="Pfam" id="PF13426">
    <property type="entry name" value="PAS_9"/>
    <property type="match status" value="1"/>
</dbReference>
<dbReference type="Proteomes" id="UP000641514">
    <property type="component" value="Unassembled WGS sequence"/>
</dbReference>
<sequence>MEQLNSVDEAQRLAEVARLGLGTSEKDSRFDPVTRLASRIFDYDFAAIGIITANGVRVASAQGADLDYVDHDSSITSLIVRANTIVTSTDARNDPRFADMEHVLHHDVRALIGAPIRSRRGITIGALVVADTAPHVASTRDSLLLSDLIDILDNSISAIDAEVTHHVLVETRTLETTILDSISDALLVVNSSGAVIQSNGAADKLIGTHLYGKPISDILTEDLRNSLARQIVQKRTISEFSYRGSGKVIQDSGKKIPVELSATGYPHGSSHQMVLTLRDITDRMRAEQAAEAALLAHRSAHADLLRTNAQQTGLVSVISHEFRTALTGMLAFSELIRDNDLTVEEVKDFANDIHTDAQRLSRMCNEILNASTLEATKAPLAAAEIDLANLVRMIVSRRQRAHTNYTFHIAGPTHITITADADKLTQALDNLLDNAIKYSPPRSAITLTLESSDIDATIAVTDQGFGLDDSDQKLVFERYWRSEKNTDRGINGTGLGLAIVRTIVELHHGTISVRSAPRKGTTFTIRLPRCNDKALAPPQAAAR</sequence>
<evidence type="ECO:0000259" key="9">
    <source>
        <dbReference type="PROSITE" id="PS50112"/>
    </source>
</evidence>
<dbReference type="NCBIfam" id="TIGR00229">
    <property type="entry name" value="sensory_box"/>
    <property type="match status" value="1"/>
</dbReference>
<dbReference type="EMBL" id="BMJH01000002">
    <property type="protein sequence ID" value="GGC67596.1"/>
    <property type="molecule type" value="Genomic_DNA"/>
</dbReference>
<dbReference type="PANTHER" id="PTHR43711:SF1">
    <property type="entry name" value="HISTIDINE KINASE 1"/>
    <property type="match status" value="1"/>
</dbReference>
<dbReference type="InterPro" id="IPR003594">
    <property type="entry name" value="HATPase_dom"/>
</dbReference>
<dbReference type="InterPro" id="IPR003018">
    <property type="entry name" value="GAF"/>
</dbReference>
<keyword evidence="4" id="KW-0597">Phosphoprotein</keyword>
<dbReference type="InterPro" id="IPR029016">
    <property type="entry name" value="GAF-like_dom_sf"/>
</dbReference>
<dbReference type="SMART" id="SM00388">
    <property type="entry name" value="HisKA"/>
    <property type="match status" value="1"/>
</dbReference>
<dbReference type="Gene3D" id="3.30.565.10">
    <property type="entry name" value="Histidine kinase-like ATPase, C-terminal domain"/>
    <property type="match status" value="1"/>
</dbReference>
<dbReference type="InterPro" id="IPR035965">
    <property type="entry name" value="PAS-like_dom_sf"/>
</dbReference>
<dbReference type="Gene3D" id="1.10.287.130">
    <property type="match status" value="1"/>
</dbReference>
<accession>A0A916UE32</accession>